<feature type="region of interest" description="Disordered" evidence="1">
    <location>
        <begin position="460"/>
        <end position="491"/>
    </location>
</feature>
<feature type="region of interest" description="Disordered" evidence="1">
    <location>
        <begin position="530"/>
        <end position="567"/>
    </location>
</feature>
<feature type="compositionally biased region" description="Polar residues" evidence="1">
    <location>
        <begin position="694"/>
        <end position="703"/>
    </location>
</feature>
<feature type="compositionally biased region" description="Basic and acidic residues" evidence="1">
    <location>
        <begin position="824"/>
        <end position="850"/>
    </location>
</feature>
<feature type="compositionally biased region" description="Basic and acidic residues" evidence="1">
    <location>
        <begin position="465"/>
        <end position="491"/>
    </location>
</feature>
<feature type="region of interest" description="Disordered" evidence="1">
    <location>
        <begin position="279"/>
        <end position="310"/>
    </location>
</feature>
<feature type="compositionally biased region" description="Low complexity" evidence="1">
    <location>
        <begin position="584"/>
        <end position="594"/>
    </location>
</feature>
<feature type="compositionally biased region" description="Low complexity" evidence="1">
    <location>
        <begin position="1039"/>
        <end position="1048"/>
    </location>
</feature>
<evidence type="ECO:0000256" key="1">
    <source>
        <dbReference type="SAM" id="MobiDB-lite"/>
    </source>
</evidence>
<dbReference type="EMBL" id="JAGSXJ010000001">
    <property type="protein sequence ID" value="KAH6697481.1"/>
    <property type="molecule type" value="Genomic_DNA"/>
</dbReference>
<feature type="compositionally biased region" description="Polar residues" evidence="1">
    <location>
        <begin position="891"/>
        <end position="933"/>
    </location>
</feature>
<feature type="region of interest" description="Disordered" evidence="1">
    <location>
        <begin position="1"/>
        <end position="161"/>
    </location>
</feature>
<gene>
    <name evidence="2" type="ORF">F5X68DRAFT_272388</name>
</gene>
<feature type="compositionally biased region" description="Basic and acidic residues" evidence="1">
    <location>
        <begin position="949"/>
        <end position="967"/>
    </location>
</feature>
<comment type="caution">
    <text evidence="2">The sequence shown here is derived from an EMBL/GenBank/DDBJ whole genome shotgun (WGS) entry which is preliminary data.</text>
</comment>
<keyword evidence="3" id="KW-1185">Reference proteome</keyword>
<feature type="compositionally biased region" description="Low complexity" evidence="1">
    <location>
        <begin position="1065"/>
        <end position="1074"/>
    </location>
</feature>
<dbReference type="OrthoDB" id="5341904at2759"/>
<feature type="region of interest" description="Disordered" evidence="1">
    <location>
        <begin position="365"/>
        <end position="385"/>
    </location>
</feature>
<dbReference type="Proteomes" id="UP000770015">
    <property type="component" value="Unassembled WGS sequence"/>
</dbReference>
<feature type="compositionally biased region" description="Basic and acidic residues" evidence="1">
    <location>
        <begin position="115"/>
        <end position="124"/>
    </location>
</feature>
<evidence type="ECO:0000313" key="3">
    <source>
        <dbReference type="Proteomes" id="UP000770015"/>
    </source>
</evidence>
<feature type="compositionally biased region" description="Basic and acidic residues" evidence="1">
    <location>
        <begin position="1002"/>
        <end position="1014"/>
    </location>
</feature>
<reference evidence="2" key="1">
    <citation type="journal article" date="2021" name="Nat. Commun.">
        <title>Genetic determinants of endophytism in the Arabidopsis root mycobiome.</title>
        <authorList>
            <person name="Mesny F."/>
            <person name="Miyauchi S."/>
            <person name="Thiergart T."/>
            <person name="Pickel B."/>
            <person name="Atanasova L."/>
            <person name="Karlsson M."/>
            <person name="Huettel B."/>
            <person name="Barry K.W."/>
            <person name="Haridas S."/>
            <person name="Chen C."/>
            <person name="Bauer D."/>
            <person name="Andreopoulos W."/>
            <person name="Pangilinan J."/>
            <person name="LaButti K."/>
            <person name="Riley R."/>
            <person name="Lipzen A."/>
            <person name="Clum A."/>
            <person name="Drula E."/>
            <person name="Henrissat B."/>
            <person name="Kohler A."/>
            <person name="Grigoriev I.V."/>
            <person name="Martin F.M."/>
            <person name="Hacquard S."/>
        </authorList>
    </citation>
    <scope>NUCLEOTIDE SEQUENCE</scope>
    <source>
        <strain evidence="2">MPI-SDFR-AT-0117</strain>
    </source>
</reference>
<feature type="compositionally biased region" description="Polar residues" evidence="1">
    <location>
        <begin position="538"/>
        <end position="554"/>
    </location>
</feature>
<feature type="region of interest" description="Disordered" evidence="1">
    <location>
        <begin position="739"/>
        <end position="762"/>
    </location>
</feature>
<feature type="compositionally biased region" description="Low complexity" evidence="1">
    <location>
        <begin position="49"/>
        <end position="59"/>
    </location>
</feature>
<sequence>MGNTASLETLPPQLTSQQPEPRTSPTKRQPQKLSKPRVGNHGSGRMRRMSSSAVSVASSNTQLPLNPNPTLRRQSTLISPVPLSPLPPSNVSALTSPISPVASPETDLPPAPVPRELKERDPSRRLSLFRSKSSHDERRSSRISLSNMPPMPGDRRSRANSMNWESEANFDYARRQIESHNSVANRQSVNYDMSSYEASRLLMQHDTLLSPGPESVLSGSNNHDMAHESWNGLEEPKETTIDRVNSEVSLYAPVRRRSIVQTPGLATRWPGDNVMNASASASASRHSSMRHSHPPTPIMTARSRQGSVDSNSARIMSLPLPPRLMYPEVSPRVETPSDGEYRQLGTMKFGSLRITNGAASPIPSLEGEHQLGGDDVRPLSSSQDEVDHLADAEEHVVVAVGRAEEISTPLTPRLVEVGKLSRASSFRSQGLTAPMSADPLPQLPQLNDFKLSNDAQLEYSTNETLDIREDADAKPKLERPTVDPVQAERERNLARTDSGIVATPMSEASLKALSKADSGYSSNVSVRSFASKKVDGSGTESPADNCSVDISISRSPDLPESEVQATASGSKLVIDTTTFDLLTAPSPTTASASPVSPRTRPSLAAPVARTRDQQPVSPVSERRRSGLWPLQSSKSSMSIGGEVTPKPSRRHKLQRLLSGASLRSAPAAAQPEEQPVPDVPQAVENKLQEHSGRFPTNSKRLTMNRQPSKDTLKTILSVGSVDALQSESVRNSLVAVDKTPAPAPVSEPVKASRRRSIQSAASLISRTSLRRKPVGSGDRQQARLSEHEEIRNGFESHITSIDAIRNSVGRSAFDSAFAMMRVPDEEGDRRDRDRSMTMDAQTEREMELRRQASRGRNPRVATTSSRASPIPELPEMSPTALKARTPPPPISLQNRSARSIRKNPSSRPQSMPSTPKQGLSRRSSRESVYSQRSGYEDPNPPPMPVLDPRFPEFQHLRGDGATGRRETAPGPLTSNPDPSSRRPKSAAPNTLRKQPKQLPPGDMRRQSSYEDNLGRRQSLRQQQYNPRDPPASGSYYHNQLRQLQDQQWGGQGWDEPSRYPPHGPSARQSWSRSGSRGGKYEPPYRVLHSYNSPAYRNVPIWG</sequence>
<feature type="compositionally biased region" description="Polar residues" evidence="1">
    <location>
        <begin position="60"/>
        <end position="74"/>
    </location>
</feature>
<name>A0A9P8VM98_9PEZI</name>
<dbReference type="AlphaFoldDB" id="A0A9P8VM98"/>
<feature type="compositionally biased region" description="Polar residues" evidence="1">
    <location>
        <begin position="1"/>
        <end position="32"/>
    </location>
</feature>
<feature type="compositionally biased region" description="Basic and acidic residues" evidence="1">
    <location>
        <begin position="366"/>
        <end position="377"/>
    </location>
</feature>
<feature type="region of interest" description="Disordered" evidence="1">
    <location>
        <begin position="584"/>
        <end position="703"/>
    </location>
</feature>
<protein>
    <submittedName>
        <fullName evidence="2">Uncharacterized protein</fullName>
    </submittedName>
</protein>
<proteinExistence type="predicted"/>
<organism evidence="2 3">
    <name type="scientific">Plectosphaerella plurivora</name>
    <dbReference type="NCBI Taxonomy" id="936078"/>
    <lineage>
        <taxon>Eukaryota</taxon>
        <taxon>Fungi</taxon>
        <taxon>Dikarya</taxon>
        <taxon>Ascomycota</taxon>
        <taxon>Pezizomycotina</taxon>
        <taxon>Sordariomycetes</taxon>
        <taxon>Hypocreomycetidae</taxon>
        <taxon>Glomerellales</taxon>
        <taxon>Plectosphaerellaceae</taxon>
        <taxon>Plectosphaerella</taxon>
    </lineage>
</organism>
<accession>A0A9P8VM98</accession>
<evidence type="ECO:0000313" key="2">
    <source>
        <dbReference type="EMBL" id="KAH6697481.1"/>
    </source>
</evidence>
<feature type="region of interest" description="Disordered" evidence="1">
    <location>
        <begin position="824"/>
        <end position="1085"/>
    </location>
</feature>